<dbReference type="Proteomes" id="UP000275530">
    <property type="component" value="Unassembled WGS sequence"/>
</dbReference>
<dbReference type="PANTHER" id="PTHR47396:SF1">
    <property type="entry name" value="ATP-DEPENDENT HELICASE IRC3-RELATED"/>
    <property type="match status" value="1"/>
</dbReference>
<dbReference type="InterPro" id="IPR014001">
    <property type="entry name" value="Helicase_ATP-bd"/>
</dbReference>
<dbReference type="GO" id="GO:0005829">
    <property type="term" value="C:cytosol"/>
    <property type="evidence" value="ECO:0007669"/>
    <property type="project" value="TreeGrafter"/>
</dbReference>
<dbReference type="AlphaFoldDB" id="A0A6M7TI94"/>
<dbReference type="EMBL" id="QZXA01000002">
    <property type="protein sequence ID" value="RJT37027.1"/>
    <property type="molecule type" value="Genomic_DNA"/>
</dbReference>
<keyword evidence="1" id="KW-0347">Helicase</keyword>
<proteinExistence type="predicted"/>
<dbReference type="InterPro" id="IPR001650">
    <property type="entry name" value="Helicase_C-like"/>
</dbReference>
<dbReference type="InterPro" id="IPR050742">
    <property type="entry name" value="Helicase_Restrict-Modif_Enz"/>
</dbReference>
<dbReference type="GO" id="GO:0016787">
    <property type="term" value="F:hydrolase activity"/>
    <property type="evidence" value="ECO:0007669"/>
    <property type="project" value="InterPro"/>
</dbReference>
<dbReference type="CDD" id="cd17926">
    <property type="entry name" value="DEXHc_RE"/>
    <property type="match status" value="1"/>
</dbReference>
<keyword evidence="1" id="KW-0067">ATP-binding</keyword>
<evidence type="ECO:0000313" key="1">
    <source>
        <dbReference type="EMBL" id="RJT37027.1"/>
    </source>
</evidence>
<dbReference type="SMART" id="SM00487">
    <property type="entry name" value="DEXDc"/>
    <property type="match status" value="1"/>
</dbReference>
<dbReference type="SUPFAM" id="SSF52540">
    <property type="entry name" value="P-loop containing nucleoside triphosphate hydrolases"/>
    <property type="match status" value="1"/>
</dbReference>
<dbReference type="PANTHER" id="PTHR47396">
    <property type="entry name" value="TYPE I RESTRICTION ENZYME ECOKI R PROTEIN"/>
    <property type="match status" value="1"/>
</dbReference>
<evidence type="ECO:0000313" key="2">
    <source>
        <dbReference type="Proteomes" id="UP000275530"/>
    </source>
</evidence>
<reference evidence="1 2" key="1">
    <citation type="submission" date="2018-09" db="EMBL/GenBank/DDBJ databases">
        <title>Mesorhizobium carmichaelinearum sp. nov. isolated from Carmichaelinea spp. root nodules in New Zealand.</title>
        <authorList>
            <person name="De Meyer S.E."/>
        </authorList>
    </citation>
    <scope>NUCLEOTIDE SEQUENCE [LARGE SCALE GENOMIC DNA]</scope>
    <source>
        <strain evidence="1 2">LMG 28313</strain>
    </source>
</reference>
<name>A0A6M7TI94_9HYPH</name>
<keyword evidence="1" id="KW-0547">Nucleotide-binding</keyword>
<accession>A0A6M7TI94</accession>
<dbReference type="GO" id="GO:0003677">
    <property type="term" value="F:DNA binding"/>
    <property type="evidence" value="ECO:0007669"/>
    <property type="project" value="InterPro"/>
</dbReference>
<dbReference type="Gene3D" id="3.40.50.300">
    <property type="entry name" value="P-loop containing nucleotide triphosphate hydrolases"/>
    <property type="match status" value="2"/>
</dbReference>
<dbReference type="GO" id="GO:0004386">
    <property type="term" value="F:helicase activity"/>
    <property type="evidence" value="ECO:0007669"/>
    <property type="project" value="UniProtKB-KW"/>
</dbReference>
<keyword evidence="1" id="KW-0378">Hydrolase</keyword>
<dbReference type="Pfam" id="PF04851">
    <property type="entry name" value="ResIII"/>
    <property type="match status" value="1"/>
</dbReference>
<dbReference type="InterPro" id="IPR006935">
    <property type="entry name" value="Helicase/UvrB_N"/>
</dbReference>
<dbReference type="PROSITE" id="PS51192">
    <property type="entry name" value="HELICASE_ATP_BIND_1"/>
    <property type="match status" value="1"/>
</dbReference>
<gene>
    <name evidence="1" type="ORF">D3242_06870</name>
</gene>
<dbReference type="Pfam" id="PF00271">
    <property type="entry name" value="Helicase_C"/>
    <property type="match status" value="1"/>
</dbReference>
<protein>
    <submittedName>
        <fullName evidence="1">DEAD/DEAH box helicase</fullName>
    </submittedName>
</protein>
<sequence>MESRCQLYFSSVATMQNDLFGSIEPPRLDVPQIELGPVRMTLGVVSAVLRPPSTMKFEKVGEVKISPRVSESLYQLESGERVIITDRPKLTRPGGVDGVLYRSPTGLRWHSHQIIEAFEARATIEGWPAVLKARADSWDGQFNFRREIPDAAGNVAPNKRGLRPPQLGALHAIGAHWSLYKQPATIVMPTGTGKTETMLSVLAAYAREPMLVVVPSDALRAQTARKFMTFGLLRWLQVLRPDTINPVVGVVTKVPKSPADLEMFERCNVVVATMSSLADVAAEYLWPDLVKRAGILVIDEAHHVGARRWTKFREAFTGKPILQFTATPFRRDGTLVDGQVIYSYPLRMAQTDGYFRKITFEPVYEPSPARADAAIADAAVAKLRADLAAGFDHLMMARCESIERAEAVLKLYVARAADLKPLLIHSRQGDRQLRVASLIAGESKIAVCVNMLGEGFDLPQLKVAAIHDLHKSLAILLQFTGRFTRSAGKNIGEATVIANIAEPNVSLALERLYSEDADWNELLSEMSSDAAQDHARLIKFLAEAKRLDTGEDEDDIAVSHKLLRPTLSTLFYEADKFTPKKFHEGLSEGVMPYRVWLHEPSATLFFVTRTEPSVKWARSKSVRDRIWNLFVLHYDKARKLLYVSSTDHTSAWEKLAHAVGAGKMLSGDVMFRSMGRINRLIFQNVGMKKHGRRNLSYASYTGAEVVTALGLAEKSGSVKAVLSGQGWEDGRQMTIGCSVKGRVWSREMGAVPRFNEWAESVGDKIIDKSIDTSKLIDNVLLPEVVTALPDIELLSIEWPMEMLRMAEERISFQTPSKKETSQLTFELMITGRDVAKNLISFDLVEAASGVWGSFEFRLGGDNDFAVLQTGGEAINATVGKLEGTLAYYFSNYPPLFRFIDLSELDANLHVKPQNPYDLVVGKESFEVRDWKGVDLTKESIWKGGAQRKDSIQWAIAEEYIKAGYDIVFDDDDSGEAADLVCMKLESDAIRLTLVHCKFSGGKTPGERVKDVVEVSSQAVRSARWVGKFAQLCAHMRARNDPAKSGGRSTRFLKGGPSDLAQMMKLSRLQQVKAEILAVQPGLSEAARTDAQSIVIAASLTYLKETVGLDLRIICSA</sequence>
<organism evidence="1 2">
    <name type="scientific">Mesorhizobium jarvisii</name>
    <dbReference type="NCBI Taxonomy" id="1777867"/>
    <lineage>
        <taxon>Bacteria</taxon>
        <taxon>Pseudomonadati</taxon>
        <taxon>Pseudomonadota</taxon>
        <taxon>Alphaproteobacteria</taxon>
        <taxon>Hyphomicrobiales</taxon>
        <taxon>Phyllobacteriaceae</taxon>
        <taxon>Mesorhizobium</taxon>
    </lineage>
</organism>
<comment type="caution">
    <text evidence="1">The sequence shown here is derived from an EMBL/GenBank/DDBJ whole genome shotgun (WGS) entry which is preliminary data.</text>
</comment>
<dbReference type="InterPro" id="IPR027417">
    <property type="entry name" value="P-loop_NTPase"/>
</dbReference>
<dbReference type="SMART" id="SM00490">
    <property type="entry name" value="HELICc"/>
    <property type="match status" value="1"/>
</dbReference>
<keyword evidence="2" id="KW-1185">Reference proteome</keyword>
<dbReference type="GO" id="GO:0005524">
    <property type="term" value="F:ATP binding"/>
    <property type="evidence" value="ECO:0007669"/>
    <property type="project" value="InterPro"/>
</dbReference>